<evidence type="ECO:0000313" key="1">
    <source>
        <dbReference type="EMBL" id="CAD8632941.1"/>
    </source>
</evidence>
<protein>
    <submittedName>
        <fullName evidence="1">Uncharacterized protein</fullName>
    </submittedName>
</protein>
<gene>
    <name evidence="1" type="ORF">CCUR1050_LOCUS10622</name>
</gene>
<dbReference type="EMBL" id="HBEZ01019235">
    <property type="protein sequence ID" value="CAD8632941.1"/>
    <property type="molecule type" value="Transcribed_RNA"/>
</dbReference>
<dbReference type="SUPFAM" id="SSF81301">
    <property type="entry name" value="Nucleotidyltransferase"/>
    <property type="match status" value="1"/>
</dbReference>
<proteinExistence type="predicted"/>
<dbReference type="AlphaFoldDB" id="A0A7S0QIT6"/>
<accession>A0A7S0QIT6</accession>
<name>A0A7S0QIT6_9CRYP</name>
<dbReference type="InterPro" id="IPR043519">
    <property type="entry name" value="NT_sf"/>
</dbReference>
<sequence>MSKLRNRLRLTQRDGFYLNSEHIAPWRNRSKLVVIKESHLEAAARLEIGLEFDMNHFDAFSLSLEEEKYCNTLPRQQSAQNVDNLSIQYNALTLWMLEISDGLIRPDFGDVSHLLARKLSSPFTFRSKPAKPWFRNSCANLLSHDLLTDPDARFHRFIEQISKARIWKSDSNYLFLMLKDIVQGHLNNIAKKCEKRFGDLSEECMGIELKALQEEPNNVLSQFEAVSSSADSKQPLWYQELKQNIKCSSITKQNHEEVKAIVIYDELSVEAKLESSQLLTVTRCLNEDVFISQLHRRAKLLDGEFQIYLANKIKGHATQKGPDDFFGVLDHNSWYFPTSSSFTAVFPFEELSQGSNVNVVACDFCDSVGVVEIVAAPIKTIVRMREKLMEYATAEHFWPLSANILDPVRASIVCEGPSHILQVLNWFFGKHVCHRFSVVRVKNKFAFPTNKLVGGYRDLLVCVVFEGCCGLKIIAEIQIQDRILHNLKQKMHKLYKIQRSNTIELL</sequence>
<reference evidence="1" key="1">
    <citation type="submission" date="2021-01" db="EMBL/GenBank/DDBJ databases">
        <authorList>
            <person name="Corre E."/>
            <person name="Pelletier E."/>
            <person name="Niang G."/>
            <person name="Scheremetjew M."/>
            <person name="Finn R."/>
            <person name="Kale V."/>
            <person name="Holt S."/>
            <person name="Cochrane G."/>
            <person name="Meng A."/>
            <person name="Brown T."/>
            <person name="Cohen L."/>
        </authorList>
    </citation>
    <scope>NUCLEOTIDE SEQUENCE</scope>
    <source>
        <strain evidence="1">CCAP979/52</strain>
    </source>
</reference>
<organism evidence="1">
    <name type="scientific">Cryptomonas curvata</name>
    <dbReference type="NCBI Taxonomy" id="233186"/>
    <lineage>
        <taxon>Eukaryota</taxon>
        <taxon>Cryptophyceae</taxon>
        <taxon>Cryptomonadales</taxon>
        <taxon>Cryptomonadaceae</taxon>
        <taxon>Cryptomonas</taxon>
    </lineage>
</organism>